<dbReference type="GeneID" id="37879278"/>
<dbReference type="Proteomes" id="UP000263012">
    <property type="component" value="Chromosome"/>
</dbReference>
<evidence type="ECO:0008006" key="3">
    <source>
        <dbReference type="Google" id="ProtNLM"/>
    </source>
</evidence>
<dbReference type="KEGG" id="hdf:AArcSl_2917"/>
<reference evidence="2" key="1">
    <citation type="submission" date="2017-11" db="EMBL/GenBank/DDBJ databases">
        <title>Phenotypic and genomic properties of facultatively anaerobic sulfur-reducing natronoarchaea from hypersaline soda lakes.</title>
        <authorList>
            <person name="Sorokin D.Y."/>
            <person name="Kublanov I.V."/>
            <person name="Roman P."/>
            <person name="Sinninghe Damste J.S."/>
            <person name="Golyshin P.N."/>
            <person name="Rojo D."/>
            <person name="Ciordia S."/>
            <person name="Mena M.D.C."/>
            <person name="Ferrer M."/>
            <person name="Messina E."/>
            <person name="Smedile F."/>
            <person name="La Spada G."/>
            <person name="La Cono V."/>
            <person name="Yakimov M.M."/>
        </authorList>
    </citation>
    <scope>NUCLEOTIDE SEQUENCE [LARGE SCALE GENOMIC DNA]</scope>
    <source>
        <strain evidence="2">AArc-Sl</strain>
    </source>
</reference>
<evidence type="ECO:0000313" key="2">
    <source>
        <dbReference type="Proteomes" id="UP000263012"/>
    </source>
</evidence>
<dbReference type="InterPro" id="IPR008928">
    <property type="entry name" value="6-hairpin_glycosidase_sf"/>
</dbReference>
<dbReference type="InterPro" id="IPR012341">
    <property type="entry name" value="6hp_glycosidase-like_sf"/>
</dbReference>
<protein>
    <recommendedName>
        <fullName evidence="3">Agl cluster protein AglQ</fullName>
    </recommendedName>
</protein>
<name>A0A343TN56_9EURY</name>
<proteinExistence type="predicted"/>
<keyword evidence="2" id="KW-1185">Reference proteome</keyword>
<gene>
    <name evidence="1" type="ORF">AArcSl_2917</name>
</gene>
<organism evidence="1 2">
    <name type="scientific">Halalkaliarchaeum desulfuricum</name>
    <dbReference type="NCBI Taxonomy" id="2055893"/>
    <lineage>
        <taxon>Archaea</taxon>
        <taxon>Methanobacteriati</taxon>
        <taxon>Methanobacteriota</taxon>
        <taxon>Stenosarchaea group</taxon>
        <taxon>Halobacteria</taxon>
        <taxon>Halobacteriales</taxon>
        <taxon>Haloferacaceae</taxon>
        <taxon>Halalkaliarchaeum</taxon>
    </lineage>
</organism>
<dbReference type="OrthoDB" id="197991at2157"/>
<dbReference type="AlphaFoldDB" id="A0A343TN56"/>
<dbReference type="Gene3D" id="1.50.10.10">
    <property type="match status" value="1"/>
</dbReference>
<evidence type="ECO:0000313" key="1">
    <source>
        <dbReference type="EMBL" id="AUX10528.1"/>
    </source>
</evidence>
<sequence>MPSLEEIIVDSATAGLDLQAETGAMPAGHNGPYHDPETPVRNTAHWLVTFLSAHEHTGDDRFWDAADRALSYLLGEEARPDDWSFSHRTGDDKDQCNGLIGQAWTIEALAEAVDAGLRPQEACNVATEVFLAHPFDEALALWKRVEPDGSVLPYDRTFNHQVWFAAAGGLLIDGAGRDAVPSVESQVQRFLERLPELMRLYDDGVVYHPLRPEWTGGERLSLLRPGKWRLLKNDCFALVRPPSSRRRLRKKAIGYHSFNLYGLALLKLSYPDHEVWNHVKIERALAVLQTKSYQSQISDNPYGYPYNPPGFENALALQVFGDRDRIASEWVDRQLQTCYDPESYLMTKCSEDENTAAARLYEATRII</sequence>
<dbReference type="SUPFAM" id="SSF48208">
    <property type="entry name" value="Six-hairpin glycosidases"/>
    <property type="match status" value="1"/>
</dbReference>
<dbReference type="RefSeq" id="WP_119820923.1">
    <property type="nucleotide sequence ID" value="NZ_CP025066.1"/>
</dbReference>
<dbReference type="GO" id="GO:0005975">
    <property type="term" value="P:carbohydrate metabolic process"/>
    <property type="evidence" value="ECO:0007669"/>
    <property type="project" value="InterPro"/>
</dbReference>
<dbReference type="EMBL" id="CP025066">
    <property type="protein sequence ID" value="AUX10528.1"/>
    <property type="molecule type" value="Genomic_DNA"/>
</dbReference>
<accession>A0A343TN56</accession>